<dbReference type="AlphaFoldDB" id="A0A1R2C869"/>
<comment type="similarity">
    <text evidence="1">Belongs to the protein kinase superfamily. NEK Ser/Thr protein kinase family. NIMA subfamily.</text>
</comment>
<keyword evidence="4" id="KW-0808">Transferase</keyword>
<dbReference type="Proteomes" id="UP000187209">
    <property type="component" value="Unassembled WGS sequence"/>
</dbReference>
<dbReference type="GO" id="GO:0005524">
    <property type="term" value="F:ATP binding"/>
    <property type="evidence" value="ECO:0007669"/>
    <property type="project" value="UniProtKB-UniRule"/>
</dbReference>
<dbReference type="InterPro" id="IPR000719">
    <property type="entry name" value="Prot_kinase_dom"/>
</dbReference>
<dbReference type="Gene3D" id="3.30.200.20">
    <property type="entry name" value="Phosphorylase Kinase, domain 1"/>
    <property type="match status" value="1"/>
</dbReference>
<evidence type="ECO:0000313" key="14">
    <source>
        <dbReference type="Proteomes" id="UP000187209"/>
    </source>
</evidence>
<keyword evidence="6" id="KW-0418">Kinase</keyword>
<feature type="binding site" evidence="10">
    <location>
        <position position="41"/>
    </location>
    <ligand>
        <name>ATP</name>
        <dbReference type="ChEBI" id="CHEBI:30616"/>
    </ligand>
</feature>
<gene>
    <name evidence="13" type="ORF">SteCoe_13550</name>
</gene>
<protein>
    <recommendedName>
        <fullName evidence="2">non-specific serine/threonine protein kinase</fullName>
        <ecNumber evidence="2">2.7.11.1</ecNumber>
    </recommendedName>
</protein>
<evidence type="ECO:0000256" key="7">
    <source>
        <dbReference type="ARBA" id="ARBA00022840"/>
    </source>
</evidence>
<dbReference type="PROSITE" id="PS00107">
    <property type="entry name" value="PROTEIN_KINASE_ATP"/>
    <property type="match status" value="1"/>
</dbReference>
<name>A0A1R2C869_9CILI</name>
<sequence length="408" mass="46858">MEFPGQSLSDFTIEKELGHGSFGMIYRVKSLKTGGVYVIKKINIDHLSQKSQKEVIHEAQILKKLDHPNIVKYFCSFMDGKSLCIVMEYINGGDLHKLIRLYQDKKTFLPEPEIWKMAFELSTAIQYLHSKNIIHRDIKTLNILITKDHTIKLADLGASKIVTAPMQVTRIGTPLYLAPELVKHKPYDYKVDIWALGCVLYSLAKLQPPFQAENLITLGMQIVSKNPEPLPSIYSEHLTEFVLKMLSKQPIDRPGISGVMSLIGKFKDLKEVQYTTECMSTEQTVMRNSLIVEDENVRFFKYKNCMDKVLVDDEPKIPEFKSIVKVAEEIVDEEKSYKAGDRPSTAYRSRVVFRMPQKARPQSAVNKKNPLYNPREIKTLRIPPPCVKLDYFIQKTAKRHITISDLYS</sequence>
<keyword evidence="7 10" id="KW-0067">ATP-binding</keyword>
<evidence type="ECO:0000256" key="10">
    <source>
        <dbReference type="PROSITE-ProRule" id="PRU10141"/>
    </source>
</evidence>
<proteinExistence type="inferred from homology"/>
<evidence type="ECO:0000256" key="9">
    <source>
        <dbReference type="ARBA" id="ARBA00048679"/>
    </source>
</evidence>
<evidence type="ECO:0000256" key="2">
    <source>
        <dbReference type="ARBA" id="ARBA00012513"/>
    </source>
</evidence>
<evidence type="ECO:0000256" key="5">
    <source>
        <dbReference type="ARBA" id="ARBA00022741"/>
    </source>
</evidence>
<keyword evidence="5 10" id="KW-0547">Nucleotide-binding</keyword>
<evidence type="ECO:0000313" key="13">
    <source>
        <dbReference type="EMBL" id="OMJ85160.1"/>
    </source>
</evidence>
<comment type="catalytic activity">
    <reaction evidence="8">
        <text>L-threonyl-[protein] + ATP = O-phospho-L-threonyl-[protein] + ADP + H(+)</text>
        <dbReference type="Rhea" id="RHEA:46608"/>
        <dbReference type="Rhea" id="RHEA-COMP:11060"/>
        <dbReference type="Rhea" id="RHEA-COMP:11605"/>
        <dbReference type="ChEBI" id="CHEBI:15378"/>
        <dbReference type="ChEBI" id="CHEBI:30013"/>
        <dbReference type="ChEBI" id="CHEBI:30616"/>
        <dbReference type="ChEBI" id="CHEBI:61977"/>
        <dbReference type="ChEBI" id="CHEBI:456216"/>
        <dbReference type="EC" id="2.7.11.1"/>
    </reaction>
</comment>
<dbReference type="EMBL" id="MPUH01000245">
    <property type="protein sequence ID" value="OMJ85160.1"/>
    <property type="molecule type" value="Genomic_DNA"/>
</dbReference>
<evidence type="ECO:0000256" key="4">
    <source>
        <dbReference type="ARBA" id="ARBA00022679"/>
    </source>
</evidence>
<dbReference type="PROSITE" id="PS50011">
    <property type="entry name" value="PROTEIN_KINASE_DOM"/>
    <property type="match status" value="1"/>
</dbReference>
<dbReference type="InterPro" id="IPR051131">
    <property type="entry name" value="NEK_Ser/Thr_kinase_NIMA"/>
</dbReference>
<evidence type="ECO:0000256" key="8">
    <source>
        <dbReference type="ARBA" id="ARBA00047899"/>
    </source>
</evidence>
<dbReference type="InterPro" id="IPR011009">
    <property type="entry name" value="Kinase-like_dom_sf"/>
</dbReference>
<evidence type="ECO:0000256" key="1">
    <source>
        <dbReference type="ARBA" id="ARBA00010886"/>
    </source>
</evidence>
<organism evidence="13 14">
    <name type="scientific">Stentor coeruleus</name>
    <dbReference type="NCBI Taxonomy" id="5963"/>
    <lineage>
        <taxon>Eukaryota</taxon>
        <taxon>Sar</taxon>
        <taxon>Alveolata</taxon>
        <taxon>Ciliophora</taxon>
        <taxon>Postciliodesmatophora</taxon>
        <taxon>Heterotrichea</taxon>
        <taxon>Heterotrichida</taxon>
        <taxon>Stentoridae</taxon>
        <taxon>Stentor</taxon>
    </lineage>
</organism>
<evidence type="ECO:0000256" key="6">
    <source>
        <dbReference type="ARBA" id="ARBA00022777"/>
    </source>
</evidence>
<dbReference type="InterPro" id="IPR008271">
    <property type="entry name" value="Ser/Thr_kinase_AS"/>
</dbReference>
<evidence type="ECO:0000259" key="12">
    <source>
        <dbReference type="PROSITE" id="PS50011"/>
    </source>
</evidence>
<dbReference type="EC" id="2.7.11.1" evidence="2"/>
<keyword evidence="14" id="KW-1185">Reference proteome</keyword>
<keyword evidence="3 11" id="KW-0723">Serine/threonine-protein kinase</keyword>
<dbReference type="PANTHER" id="PTHR44899:SF3">
    <property type="entry name" value="SERINE_THREONINE-PROTEIN KINASE NEK1"/>
    <property type="match status" value="1"/>
</dbReference>
<evidence type="ECO:0000256" key="3">
    <source>
        <dbReference type="ARBA" id="ARBA00022527"/>
    </source>
</evidence>
<dbReference type="FunFam" id="3.30.200.20:FF:000097">
    <property type="entry name" value="Probable serine/threonine-protein kinase nek1"/>
    <property type="match status" value="1"/>
</dbReference>
<dbReference type="OrthoDB" id="248923at2759"/>
<accession>A0A1R2C869</accession>
<dbReference type="InterPro" id="IPR017441">
    <property type="entry name" value="Protein_kinase_ATP_BS"/>
</dbReference>
<dbReference type="PROSITE" id="PS00108">
    <property type="entry name" value="PROTEIN_KINASE_ST"/>
    <property type="match status" value="1"/>
</dbReference>
<feature type="domain" description="Protein kinase" evidence="12">
    <location>
        <begin position="11"/>
        <end position="266"/>
    </location>
</feature>
<dbReference type="Gene3D" id="1.10.510.10">
    <property type="entry name" value="Transferase(Phosphotransferase) domain 1"/>
    <property type="match status" value="1"/>
</dbReference>
<dbReference type="CDD" id="cd08215">
    <property type="entry name" value="STKc_Nek"/>
    <property type="match status" value="1"/>
</dbReference>
<dbReference type="PANTHER" id="PTHR44899">
    <property type="entry name" value="CAMK FAMILY PROTEIN KINASE"/>
    <property type="match status" value="1"/>
</dbReference>
<reference evidence="13 14" key="1">
    <citation type="submission" date="2016-11" db="EMBL/GenBank/DDBJ databases">
        <title>The macronuclear genome of Stentor coeruleus: a giant cell with tiny introns.</title>
        <authorList>
            <person name="Slabodnick M."/>
            <person name="Ruby J.G."/>
            <person name="Reiff S.B."/>
            <person name="Swart E.C."/>
            <person name="Gosai S."/>
            <person name="Prabakaran S."/>
            <person name="Witkowska E."/>
            <person name="Larue G.E."/>
            <person name="Fisher S."/>
            <person name="Freeman R.M."/>
            <person name="Gunawardena J."/>
            <person name="Chu W."/>
            <person name="Stover N.A."/>
            <person name="Gregory B.D."/>
            <person name="Nowacki M."/>
            <person name="Derisi J."/>
            <person name="Roy S.W."/>
            <person name="Marshall W.F."/>
            <person name="Sood P."/>
        </authorList>
    </citation>
    <scope>NUCLEOTIDE SEQUENCE [LARGE SCALE GENOMIC DNA]</scope>
    <source>
        <strain evidence="13">WM001</strain>
    </source>
</reference>
<comment type="catalytic activity">
    <reaction evidence="9">
        <text>L-seryl-[protein] + ATP = O-phospho-L-seryl-[protein] + ADP + H(+)</text>
        <dbReference type="Rhea" id="RHEA:17989"/>
        <dbReference type="Rhea" id="RHEA-COMP:9863"/>
        <dbReference type="Rhea" id="RHEA-COMP:11604"/>
        <dbReference type="ChEBI" id="CHEBI:15378"/>
        <dbReference type="ChEBI" id="CHEBI:29999"/>
        <dbReference type="ChEBI" id="CHEBI:30616"/>
        <dbReference type="ChEBI" id="CHEBI:83421"/>
        <dbReference type="ChEBI" id="CHEBI:456216"/>
        <dbReference type="EC" id="2.7.11.1"/>
    </reaction>
</comment>
<evidence type="ECO:0000256" key="11">
    <source>
        <dbReference type="RuleBase" id="RU000304"/>
    </source>
</evidence>
<dbReference type="GO" id="GO:0004674">
    <property type="term" value="F:protein serine/threonine kinase activity"/>
    <property type="evidence" value="ECO:0007669"/>
    <property type="project" value="UniProtKB-KW"/>
</dbReference>
<dbReference type="SMART" id="SM00220">
    <property type="entry name" value="S_TKc"/>
    <property type="match status" value="1"/>
</dbReference>
<comment type="caution">
    <text evidence="13">The sequence shown here is derived from an EMBL/GenBank/DDBJ whole genome shotgun (WGS) entry which is preliminary data.</text>
</comment>
<dbReference type="SUPFAM" id="SSF56112">
    <property type="entry name" value="Protein kinase-like (PK-like)"/>
    <property type="match status" value="1"/>
</dbReference>
<dbReference type="Pfam" id="PF00069">
    <property type="entry name" value="Pkinase"/>
    <property type="match status" value="1"/>
</dbReference>